<reference evidence="4 6" key="1">
    <citation type="submission" date="2019-07" db="EMBL/GenBank/DDBJ databases">
        <authorList>
            <person name="Qu J.-H."/>
        </authorList>
    </citation>
    <scope>NUCLEOTIDE SEQUENCE [LARGE SCALE GENOMIC DNA]</scope>
    <source>
        <strain evidence="4 6">MDT1-10-3</strain>
    </source>
</reference>
<evidence type="ECO:0000256" key="1">
    <source>
        <dbReference type="SAM" id="MobiDB-lite"/>
    </source>
</evidence>
<evidence type="ECO:0000256" key="2">
    <source>
        <dbReference type="SAM" id="SignalP"/>
    </source>
</evidence>
<proteinExistence type="predicted"/>
<name>A0A5M8QND8_9BACT</name>
<feature type="signal peptide" evidence="2">
    <location>
        <begin position="1"/>
        <end position="23"/>
    </location>
</feature>
<comment type="caution">
    <text evidence="4">The sequence shown here is derived from an EMBL/GenBank/DDBJ whole genome shotgun (WGS) entry which is preliminary data.</text>
</comment>
<dbReference type="PANTHER" id="PTHR14969:SF13">
    <property type="entry name" value="AT30094P"/>
    <property type="match status" value="1"/>
</dbReference>
<feature type="region of interest" description="Disordered" evidence="1">
    <location>
        <begin position="151"/>
        <end position="177"/>
    </location>
</feature>
<reference evidence="4 6" key="2">
    <citation type="submission" date="2019-09" db="EMBL/GenBank/DDBJ databases">
        <title>A bacterium isolated from glacier soil.</title>
        <authorList>
            <person name="Liu Q."/>
        </authorList>
    </citation>
    <scope>NUCLEOTIDE SEQUENCE [LARGE SCALE GENOMIC DNA]</scope>
    <source>
        <strain evidence="4 6">MDT1-10-3</strain>
    </source>
</reference>
<evidence type="ECO:0000313" key="7">
    <source>
        <dbReference type="Proteomes" id="UP001570846"/>
    </source>
</evidence>
<keyword evidence="2" id="KW-0732">Signal</keyword>
<dbReference type="EMBL" id="VKKZ01000010">
    <property type="protein sequence ID" value="KAA6437655.1"/>
    <property type="molecule type" value="Genomic_DNA"/>
</dbReference>
<dbReference type="SUPFAM" id="SSF48317">
    <property type="entry name" value="Acid phosphatase/Vanadium-dependent haloperoxidase"/>
    <property type="match status" value="1"/>
</dbReference>
<keyword evidence="7" id="KW-1185">Reference proteome</keyword>
<dbReference type="PANTHER" id="PTHR14969">
    <property type="entry name" value="SPHINGOSINE-1-PHOSPHATE PHOSPHOHYDROLASE"/>
    <property type="match status" value="1"/>
</dbReference>
<dbReference type="EMBL" id="JBGOGF010000008">
    <property type="protein sequence ID" value="MFA1772692.1"/>
    <property type="molecule type" value="Genomic_DNA"/>
</dbReference>
<dbReference type="OrthoDB" id="9773582at2"/>
<dbReference type="InterPro" id="IPR036938">
    <property type="entry name" value="PAP2/HPO_sf"/>
</dbReference>
<dbReference type="AlphaFoldDB" id="A0A5M8QND8"/>
<evidence type="ECO:0000313" key="6">
    <source>
        <dbReference type="Proteomes" id="UP000323866"/>
    </source>
</evidence>
<dbReference type="SMART" id="SM00014">
    <property type="entry name" value="acidPPc"/>
    <property type="match status" value="1"/>
</dbReference>
<evidence type="ECO:0000313" key="4">
    <source>
        <dbReference type="EMBL" id="KAA6437655.1"/>
    </source>
</evidence>
<dbReference type="Proteomes" id="UP001570846">
    <property type="component" value="Unassembled WGS sequence"/>
</dbReference>
<dbReference type="Gene3D" id="1.20.144.10">
    <property type="entry name" value="Phosphatidic acid phosphatase type 2/haloperoxidase"/>
    <property type="match status" value="1"/>
</dbReference>
<evidence type="ECO:0000259" key="3">
    <source>
        <dbReference type="SMART" id="SM00014"/>
    </source>
</evidence>
<evidence type="ECO:0000313" key="5">
    <source>
        <dbReference type="EMBL" id="MFA1772692.1"/>
    </source>
</evidence>
<reference evidence="5 7" key="3">
    <citation type="submission" date="2024-08" db="EMBL/GenBank/DDBJ databases">
        <authorList>
            <person name="Wei W."/>
        </authorList>
    </citation>
    <scope>NUCLEOTIDE SEQUENCE [LARGE SCALE GENOMIC DNA]</scope>
    <source>
        <strain evidence="5 7">XU2</strain>
    </source>
</reference>
<feature type="chain" id="PRO_5024449799" evidence="2">
    <location>
        <begin position="24"/>
        <end position="275"/>
    </location>
</feature>
<accession>A0A5M8QND8</accession>
<dbReference type="RefSeq" id="WP_149097276.1">
    <property type="nucleotide sequence ID" value="NZ_BMMG01000001.1"/>
</dbReference>
<dbReference type="InterPro" id="IPR000326">
    <property type="entry name" value="PAP2/HPO"/>
</dbReference>
<sequence>MRATLLSVVLFYMITLPGSPAKANPDTLSVSQDTSFQFTPPAPSWIKKHQRVILKSSGVLLATGLFITAYNRYDRPVHFLSQQNRSPFTDNSAKVLQPLGTAVPIHATFATLFAVGAFAKRPKMKEAAVVGLSSFYLNALLTDKLKKSFQRHRPSNTNDSHLFEGANGDGKNTSFPSSHTSNAFAAATAIASVYHDHRWIPQAAYGVATLVGLSRINDNKHWASDVLAGAAVGYLTGKATYWGYHRIKKGITRKSWIVTPVWQNGQTGVAAALQF</sequence>
<dbReference type="Proteomes" id="UP000323866">
    <property type="component" value="Unassembled WGS sequence"/>
</dbReference>
<dbReference type="Pfam" id="PF01569">
    <property type="entry name" value="PAP2"/>
    <property type="match status" value="1"/>
</dbReference>
<protein>
    <submittedName>
        <fullName evidence="4">Phosphatase PAP2 family protein</fullName>
    </submittedName>
</protein>
<gene>
    <name evidence="5" type="ORF">ACD591_15440</name>
    <name evidence="4" type="ORF">FOE74_03900</name>
</gene>
<organism evidence="4 6">
    <name type="scientific">Rufibacter glacialis</name>
    <dbReference type="NCBI Taxonomy" id="1259555"/>
    <lineage>
        <taxon>Bacteria</taxon>
        <taxon>Pseudomonadati</taxon>
        <taxon>Bacteroidota</taxon>
        <taxon>Cytophagia</taxon>
        <taxon>Cytophagales</taxon>
        <taxon>Hymenobacteraceae</taxon>
        <taxon>Rufibacter</taxon>
    </lineage>
</organism>
<feature type="domain" description="Phosphatidic acid phosphatase type 2/haloperoxidase" evidence="3">
    <location>
        <begin position="130"/>
        <end position="241"/>
    </location>
</feature>